<evidence type="ECO:0000256" key="4">
    <source>
        <dbReference type="ARBA" id="ARBA00023163"/>
    </source>
</evidence>
<evidence type="ECO:0000313" key="9">
    <source>
        <dbReference type="Proteomes" id="UP000664417"/>
    </source>
</evidence>
<evidence type="ECO:0000259" key="7">
    <source>
        <dbReference type="PROSITE" id="PS50110"/>
    </source>
</evidence>
<dbReference type="EMBL" id="JAFREP010000019">
    <property type="protein sequence ID" value="MBO1320746.1"/>
    <property type="molecule type" value="Genomic_DNA"/>
</dbReference>
<dbReference type="SUPFAM" id="SSF46894">
    <property type="entry name" value="C-terminal effector domain of the bipartite response regulators"/>
    <property type="match status" value="1"/>
</dbReference>
<dbReference type="Pfam" id="PF00196">
    <property type="entry name" value="GerE"/>
    <property type="match status" value="1"/>
</dbReference>
<sequence length="218" mass="24510">MARPDNALLRLALIEDDEEVRENLVDYFELTNDIDCILAVDSMEHYTWQSRRLEPPDVVLMDIGLPGMNGIQATQLLKEKHPDIDVVMLTISDDSHRIFEALCAGATGYLLKNTPLQQMRDLLLTLKQGGAPMSPQIALKVVQHFHPKQAPAQKPKSLLTDREKEVAMALVDGLSYKKTAARLHISLGTVYSHIKNIYKKLHINSKAELIKKSYSGEL</sequence>
<name>A0A8J7Q8Y0_9BACT</name>
<dbReference type="PROSITE" id="PS50043">
    <property type="entry name" value="HTH_LUXR_2"/>
    <property type="match status" value="1"/>
</dbReference>
<dbReference type="AlphaFoldDB" id="A0A8J7Q8Y0"/>
<evidence type="ECO:0000259" key="6">
    <source>
        <dbReference type="PROSITE" id="PS50043"/>
    </source>
</evidence>
<evidence type="ECO:0000313" key="8">
    <source>
        <dbReference type="EMBL" id="MBO1320746.1"/>
    </source>
</evidence>
<protein>
    <submittedName>
        <fullName evidence="8">Response regulator transcription factor</fullName>
    </submittedName>
</protein>
<keyword evidence="2" id="KW-0805">Transcription regulation</keyword>
<evidence type="ECO:0000256" key="2">
    <source>
        <dbReference type="ARBA" id="ARBA00023015"/>
    </source>
</evidence>
<dbReference type="SUPFAM" id="SSF52172">
    <property type="entry name" value="CheY-like"/>
    <property type="match status" value="1"/>
</dbReference>
<dbReference type="PROSITE" id="PS50110">
    <property type="entry name" value="RESPONSE_REGULATORY"/>
    <property type="match status" value="1"/>
</dbReference>
<evidence type="ECO:0000256" key="5">
    <source>
        <dbReference type="PROSITE-ProRule" id="PRU00169"/>
    </source>
</evidence>
<dbReference type="PANTHER" id="PTHR43214:SF41">
    <property type="entry name" value="NITRATE_NITRITE RESPONSE REGULATOR PROTEIN NARP"/>
    <property type="match status" value="1"/>
</dbReference>
<dbReference type="CDD" id="cd06170">
    <property type="entry name" value="LuxR_C_like"/>
    <property type="match status" value="1"/>
</dbReference>
<dbReference type="GO" id="GO:0003677">
    <property type="term" value="F:DNA binding"/>
    <property type="evidence" value="ECO:0007669"/>
    <property type="project" value="UniProtKB-KW"/>
</dbReference>
<dbReference type="InterPro" id="IPR016032">
    <property type="entry name" value="Sig_transdc_resp-reg_C-effctor"/>
</dbReference>
<dbReference type="GO" id="GO:0000160">
    <property type="term" value="P:phosphorelay signal transduction system"/>
    <property type="evidence" value="ECO:0007669"/>
    <property type="project" value="InterPro"/>
</dbReference>
<dbReference type="Proteomes" id="UP000664417">
    <property type="component" value="Unassembled WGS sequence"/>
</dbReference>
<dbReference type="PRINTS" id="PR00038">
    <property type="entry name" value="HTHLUXR"/>
</dbReference>
<dbReference type="SMART" id="SM00421">
    <property type="entry name" value="HTH_LUXR"/>
    <property type="match status" value="1"/>
</dbReference>
<keyword evidence="3" id="KW-0238">DNA-binding</keyword>
<feature type="modified residue" description="4-aspartylphosphate" evidence="5">
    <location>
        <position position="62"/>
    </location>
</feature>
<dbReference type="Pfam" id="PF00072">
    <property type="entry name" value="Response_reg"/>
    <property type="match status" value="1"/>
</dbReference>
<organism evidence="8 9">
    <name type="scientific">Acanthopleuribacter pedis</name>
    <dbReference type="NCBI Taxonomy" id="442870"/>
    <lineage>
        <taxon>Bacteria</taxon>
        <taxon>Pseudomonadati</taxon>
        <taxon>Acidobacteriota</taxon>
        <taxon>Holophagae</taxon>
        <taxon>Acanthopleuribacterales</taxon>
        <taxon>Acanthopleuribacteraceae</taxon>
        <taxon>Acanthopleuribacter</taxon>
    </lineage>
</organism>
<comment type="caution">
    <text evidence="8">The sequence shown here is derived from an EMBL/GenBank/DDBJ whole genome shotgun (WGS) entry which is preliminary data.</text>
</comment>
<dbReference type="RefSeq" id="WP_207860698.1">
    <property type="nucleotide sequence ID" value="NZ_JAFREP010000019.1"/>
</dbReference>
<dbReference type="InterPro" id="IPR058245">
    <property type="entry name" value="NreC/VraR/RcsB-like_REC"/>
</dbReference>
<feature type="domain" description="Response regulatory" evidence="7">
    <location>
        <begin position="10"/>
        <end position="127"/>
    </location>
</feature>
<dbReference type="InterPro" id="IPR011006">
    <property type="entry name" value="CheY-like_superfamily"/>
</dbReference>
<proteinExistence type="predicted"/>
<keyword evidence="4" id="KW-0804">Transcription</keyword>
<dbReference type="GO" id="GO:0006355">
    <property type="term" value="P:regulation of DNA-templated transcription"/>
    <property type="evidence" value="ECO:0007669"/>
    <property type="project" value="InterPro"/>
</dbReference>
<dbReference type="SMART" id="SM00448">
    <property type="entry name" value="REC"/>
    <property type="match status" value="1"/>
</dbReference>
<dbReference type="InterPro" id="IPR001789">
    <property type="entry name" value="Sig_transdc_resp-reg_receiver"/>
</dbReference>
<dbReference type="Gene3D" id="3.40.50.2300">
    <property type="match status" value="1"/>
</dbReference>
<keyword evidence="9" id="KW-1185">Reference proteome</keyword>
<dbReference type="PANTHER" id="PTHR43214">
    <property type="entry name" value="TWO-COMPONENT RESPONSE REGULATOR"/>
    <property type="match status" value="1"/>
</dbReference>
<feature type="domain" description="HTH luxR-type" evidence="6">
    <location>
        <begin position="152"/>
        <end position="217"/>
    </location>
</feature>
<dbReference type="InterPro" id="IPR000792">
    <property type="entry name" value="Tscrpt_reg_LuxR_C"/>
</dbReference>
<accession>A0A8J7Q8Y0</accession>
<gene>
    <name evidence="8" type="ORF">J3U88_19865</name>
</gene>
<reference evidence="8" key="1">
    <citation type="submission" date="2021-03" db="EMBL/GenBank/DDBJ databases">
        <authorList>
            <person name="Wang G."/>
        </authorList>
    </citation>
    <scope>NUCLEOTIDE SEQUENCE</scope>
    <source>
        <strain evidence="8">KCTC 12899</strain>
    </source>
</reference>
<evidence type="ECO:0000256" key="1">
    <source>
        <dbReference type="ARBA" id="ARBA00022553"/>
    </source>
</evidence>
<dbReference type="InterPro" id="IPR039420">
    <property type="entry name" value="WalR-like"/>
</dbReference>
<keyword evidence="1 5" id="KW-0597">Phosphoprotein</keyword>
<evidence type="ECO:0000256" key="3">
    <source>
        <dbReference type="ARBA" id="ARBA00023125"/>
    </source>
</evidence>
<dbReference type="CDD" id="cd17535">
    <property type="entry name" value="REC_NarL-like"/>
    <property type="match status" value="1"/>
</dbReference>